<accession>A0A4C1SU79</accession>
<proteinExistence type="predicted"/>
<feature type="compositionally biased region" description="Basic and acidic residues" evidence="1">
    <location>
        <begin position="125"/>
        <end position="143"/>
    </location>
</feature>
<evidence type="ECO:0000256" key="1">
    <source>
        <dbReference type="SAM" id="MobiDB-lite"/>
    </source>
</evidence>
<gene>
    <name evidence="2" type="ORF">EVAR_3952_1</name>
</gene>
<evidence type="ECO:0000313" key="2">
    <source>
        <dbReference type="EMBL" id="GBP04611.1"/>
    </source>
</evidence>
<sequence>MYSSDVSYESRALRARRHYCSKQCGNCLLLLCKVGRFPEFFALPSLTLFDCEVKPELKLKAEQGSKSRKGPESESKAGLGPNLRTGLGLKMKGVRTKTAFDARVRPSPARQPSPGHSGDRALAGDGRKRAQLEPRRAELDELC</sequence>
<organism evidence="2 3">
    <name type="scientific">Eumeta variegata</name>
    <name type="common">Bagworm moth</name>
    <name type="synonym">Eumeta japonica</name>
    <dbReference type="NCBI Taxonomy" id="151549"/>
    <lineage>
        <taxon>Eukaryota</taxon>
        <taxon>Metazoa</taxon>
        <taxon>Ecdysozoa</taxon>
        <taxon>Arthropoda</taxon>
        <taxon>Hexapoda</taxon>
        <taxon>Insecta</taxon>
        <taxon>Pterygota</taxon>
        <taxon>Neoptera</taxon>
        <taxon>Endopterygota</taxon>
        <taxon>Lepidoptera</taxon>
        <taxon>Glossata</taxon>
        <taxon>Ditrysia</taxon>
        <taxon>Tineoidea</taxon>
        <taxon>Psychidae</taxon>
        <taxon>Oiketicinae</taxon>
        <taxon>Eumeta</taxon>
    </lineage>
</organism>
<feature type="region of interest" description="Disordered" evidence="1">
    <location>
        <begin position="60"/>
        <end position="143"/>
    </location>
</feature>
<keyword evidence="3" id="KW-1185">Reference proteome</keyword>
<feature type="compositionally biased region" description="Basic and acidic residues" evidence="1">
    <location>
        <begin position="60"/>
        <end position="75"/>
    </location>
</feature>
<reference evidence="2 3" key="1">
    <citation type="journal article" date="2019" name="Commun. Biol.">
        <title>The bagworm genome reveals a unique fibroin gene that provides high tensile strength.</title>
        <authorList>
            <person name="Kono N."/>
            <person name="Nakamura H."/>
            <person name="Ohtoshi R."/>
            <person name="Tomita M."/>
            <person name="Numata K."/>
            <person name="Arakawa K."/>
        </authorList>
    </citation>
    <scope>NUCLEOTIDE SEQUENCE [LARGE SCALE GENOMIC DNA]</scope>
</reference>
<dbReference type="EMBL" id="BGZK01000014">
    <property type="protein sequence ID" value="GBP04611.1"/>
    <property type="molecule type" value="Genomic_DNA"/>
</dbReference>
<dbReference type="Proteomes" id="UP000299102">
    <property type="component" value="Unassembled WGS sequence"/>
</dbReference>
<comment type="caution">
    <text evidence="2">The sequence shown here is derived from an EMBL/GenBank/DDBJ whole genome shotgun (WGS) entry which is preliminary data.</text>
</comment>
<name>A0A4C1SU79_EUMVA</name>
<evidence type="ECO:0000313" key="3">
    <source>
        <dbReference type="Proteomes" id="UP000299102"/>
    </source>
</evidence>
<protein>
    <submittedName>
        <fullName evidence="2">Uncharacterized protein</fullName>
    </submittedName>
</protein>
<dbReference type="AlphaFoldDB" id="A0A4C1SU79"/>